<dbReference type="PANTHER" id="PTHR33516">
    <property type="entry name" value="LEXA REPRESSOR"/>
    <property type="match status" value="1"/>
</dbReference>
<dbReference type="Pfam" id="PF00717">
    <property type="entry name" value="Peptidase_S24"/>
    <property type="match status" value="1"/>
</dbReference>
<dbReference type="InterPro" id="IPR001387">
    <property type="entry name" value="Cro/C1-type_HTH"/>
</dbReference>
<dbReference type="SUPFAM" id="SSF51306">
    <property type="entry name" value="LexA/Signal peptidase"/>
    <property type="match status" value="1"/>
</dbReference>
<accession>A0A9J6QZ32</accession>
<dbReference type="PROSITE" id="PS50943">
    <property type="entry name" value="HTH_CROC1"/>
    <property type="match status" value="1"/>
</dbReference>
<gene>
    <name evidence="2" type="ORF">OBO34_20865</name>
</gene>
<organism evidence="2 3">
    <name type="scientific">Hominibacterium faecale</name>
    <dbReference type="NCBI Taxonomy" id="2839743"/>
    <lineage>
        <taxon>Bacteria</taxon>
        <taxon>Bacillati</taxon>
        <taxon>Bacillota</taxon>
        <taxon>Clostridia</taxon>
        <taxon>Peptostreptococcales</taxon>
        <taxon>Anaerovoracaceae</taxon>
        <taxon>Hominibacterium</taxon>
    </lineage>
</organism>
<dbReference type="RefSeq" id="WP_269478805.1">
    <property type="nucleotide sequence ID" value="NZ_JAOSHN010000013.1"/>
</dbReference>
<dbReference type="AlphaFoldDB" id="A0A9J6QZ32"/>
<dbReference type="PANTHER" id="PTHR33516:SF2">
    <property type="entry name" value="LEXA REPRESSOR-RELATED"/>
    <property type="match status" value="1"/>
</dbReference>
<proteinExistence type="predicted"/>
<dbReference type="CDD" id="cd06529">
    <property type="entry name" value="S24_LexA-like"/>
    <property type="match status" value="1"/>
</dbReference>
<evidence type="ECO:0000313" key="3">
    <source>
        <dbReference type="Proteomes" id="UP001065549"/>
    </source>
</evidence>
<keyword evidence="3" id="KW-1185">Reference proteome</keyword>
<dbReference type="CDD" id="cd00093">
    <property type="entry name" value="HTH_XRE"/>
    <property type="match status" value="1"/>
</dbReference>
<evidence type="ECO:0000259" key="1">
    <source>
        <dbReference type="PROSITE" id="PS50943"/>
    </source>
</evidence>
<feature type="domain" description="HTH cro/C1-type" evidence="1">
    <location>
        <begin position="38"/>
        <end position="75"/>
    </location>
</feature>
<comment type="caution">
    <text evidence="2">The sequence shown here is derived from an EMBL/GenBank/DDBJ whole genome shotgun (WGS) entry which is preliminary data.</text>
</comment>
<name>A0A9J6QZ32_9FIRM</name>
<dbReference type="InterPro" id="IPR010982">
    <property type="entry name" value="Lambda_DNA-bd_dom_sf"/>
</dbReference>
<dbReference type="Gene3D" id="1.10.260.40">
    <property type="entry name" value="lambda repressor-like DNA-binding domains"/>
    <property type="match status" value="1"/>
</dbReference>
<sequence>MKESNTALRLKYLMEQQGLKQVDILEKVQRVCKQKGYKTKISKSDLSQYISNKVEPRQDKLSILGEALDVSEVWLMGYDVPMKKDSTISQGNSPKTLEPLNLGSVARIPVYGRVPAGIPLKAIEDIDGYIDIPAQWKNNGQQYFGLKVIGDSMYPKYMDGDTIVVKKQPTCESGQDAVVYVSDECDATLKKVIKNLDHIILQPLNPEYEPKMYEFSGEGCPLQIAGVVVEIRRKV</sequence>
<evidence type="ECO:0000313" key="2">
    <source>
        <dbReference type="EMBL" id="MCU7380769.1"/>
    </source>
</evidence>
<reference evidence="2" key="1">
    <citation type="submission" date="2022-09" db="EMBL/GenBank/DDBJ databases">
        <title>Culturomic study of gut microbiota in children with autism spectrum disorder.</title>
        <authorList>
            <person name="Efimov B.A."/>
            <person name="Chaplin A.V."/>
            <person name="Sokolova S.R."/>
            <person name="Pikina A.P."/>
            <person name="Korzhanova M."/>
            <person name="Belova V."/>
            <person name="Korostin D."/>
        </authorList>
    </citation>
    <scope>NUCLEOTIDE SEQUENCE</scope>
    <source>
        <strain evidence="2">ASD5510</strain>
    </source>
</reference>
<dbReference type="InterPro" id="IPR036286">
    <property type="entry name" value="LexA/Signal_pep-like_sf"/>
</dbReference>
<dbReference type="Proteomes" id="UP001065549">
    <property type="component" value="Unassembled WGS sequence"/>
</dbReference>
<dbReference type="SUPFAM" id="SSF47413">
    <property type="entry name" value="lambda repressor-like DNA-binding domains"/>
    <property type="match status" value="1"/>
</dbReference>
<dbReference type="InterPro" id="IPR050077">
    <property type="entry name" value="LexA_repressor"/>
</dbReference>
<dbReference type="InterPro" id="IPR039418">
    <property type="entry name" value="LexA-like"/>
</dbReference>
<dbReference type="EMBL" id="JAOSHN010000013">
    <property type="protein sequence ID" value="MCU7380769.1"/>
    <property type="molecule type" value="Genomic_DNA"/>
</dbReference>
<dbReference type="SMART" id="SM00530">
    <property type="entry name" value="HTH_XRE"/>
    <property type="match status" value="1"/>
</dbReference>
<dbReference type="Gene3D" id="2.10.109.10">
    <property type="entry name" value="Umud Fragment, subunit A"/>
    <property type="match status" value="1"/>
</dbReference>
<dbReference type="InterPro" id="IPR015927">
    <property type="entry name" value="Peptidase_S24_S26A/B/C"/>
</dbReference>
<dbReference type="GO" id="GO:0003677">
    <property type="term" value="F:DNA binding"/>
    <property type="evidence" value="ECO:0007669"/>
    <property type="project" value="InterPro"/>
</dbReference>
<protein>
    <recommendedName>
        <fullName evidence="1">HTH cro/C1-type domain-containing protein</fullName>
    </recommendedName>
</protein>